<gene>
    <name evidence="3" type="ORF">G3T36_03605</name>
</gene>
<proteinExistence type="predicted"/>
<keyword evidence="4" id="KW-1185">Reference proteome</keyword>
<dbReference type="GO" id="GO:0043190">
    <property type="term" value="C:ATP-binding cassette (ABC) transporter complex"/>
    <property type="evidence" value="ECO:0007669"/>
    <property type="project" value="InterPro"/>
</dbReference>
<dbReference type="PANTHER" id="PTHR30290">
    <property type="entry name" value="PERIPLASMIC BINDING COMPONENT OF ABC TRANSPORTER"/>
    <property type="match status" value="1"/>
</dbReference>
<dbReference type="SUPFAM" id="SSF53850">
    <property type="entry name" value="Periplasmic binding protein-like II"/>
    <property type="match status" value="1"/>
</dbReference>
<organism evidence="3 4">
    <name type="scientific">Leifsonia tongyongensis</name>
    <dbReference type="NCBI Taxonomy" id="1268043"/>
    <lineage>
        <taxon>Bacteria</taxon>
        <taxon>Bacillati</taxon>
        <taxon>Actinomycetota</taxon>
        <taxon>Actinomycetes</taxon>
        <taxon>Micrococcales</taxon>
        <taxon>Microbacteriaceae</taxon>
        <taxon>Leifsonia</taxon>
    </lineage>
</organism>
<sequence length="506" mass="54884">MRSTRRRALFALSVPVLITAVALSGCTSGTNSSSNASKATLTLGMTQDITGWDVSNQPPYQNYPMMAVWDTVIRCDKFGKPLPGLAESWKISDDQKTLTAKLRSGQKFSDGTPADSAAVKATFEFASKNGGGAARYAGIKVDAPDATDVSITWPQANPLIVLSTCNVPITTPKVLASKDFKTPVGSGPYVLDTSHTTQGSVYSFTKNDAYWDAKTFPYKKLVVKVLGSDTAVLSALKTGQIDGSLITTSTVNQAKSSGLKLQTLKGETTRLLITDHLGKTIPALGNVDVRRAMNMVFDKKAVADKLYLGNAEPATQIFRPGSDAYIDGMTDPYPFNVDKAKALMKSAGYESGFTLTIPVIQGSGVDKLLPYVTQQLSLINIKVEQQALSGPNMYAELLSGKYPVPLWPLGNYGESLEDINDYVLTTGIWNVSHQPDATIDSLWAKINTSSGDQRKQAEQDINKYISDQAWFVPMAYPDLFFAYRSNINVQPSSDYAALNPLLRDFK</sequence>
<dbReference type="InterPro" id="IPR039424">
    <property type="entry name" value="SBP_5"/>
</dbReference>
<feature type="signal peptide" evidence="1">
    <location>
        <begin position="1"/>
        <end position="24"/>
    </location>
</feature>
<comment type="caution">
    <text evidence="3">The sequence shown here is derived from an EMBL/GenBank/DDBJ whole genome shotgun (WGS) entry which is preliminary data.</text>
</comment>
<dbReference type="InterPro" id="IPR030678">
    <property type="entry name" value="Peptide/Ni-bd"/>
</dbReference>
<protein>
    <submittedName>
        <fullName evidence="3">ABC transporter substrate-binding protein</fullName>
    </submittedName>
</protein>
<keyword evidence="1" id="KW-0732">Signal</keyword>
<evidence type="ECO:0000313" key="4">
    <source>
        <dbReference type="Proteomes" id="UP000474967"/>
    </source>
</evidence>
<name>A0A6L9XU91_9MICO</name>
<dbReference type="EMBL" id="JAAGWY010000001">
    <property type="protein sequence ID" value="NEN04949.1"/>
    <property type="molecule type" value="Genomic_DNA"/>
</dbReference>
<dbReference type="InterPro" id="IPR000914">
    <property type="entry name" value="SBP_5_dom"/>
</dbReference>
<dbReference type="GO" id="GO:1904680">
    <property type="term" value="F:peptide transmembrane transporter activity"/>
    <property type="evidence" value="ECO:0007669"/>
    <property type="project" value="TreeGrafter"/>
</dbReference>
<dbReference type="PIRSF" id="PIRSF002741">
    <property type="entry name" value="MppA"/>
    <property type="match status" value="1"/>
</dbReference>
<evidence type="ECO:0000259" key="2">
    <source>
        <dbReference type="Pfam" id="PF00496"/>
    </source>
</evidence>
<dbReference type="GO" id="GO:0015833">
    <property type="term" value="P:peptide transport"/>
    <property type="evidence" value="ECO:0007669"/>
    <property type="project" value="TreeGrafter"/>
</dbReference>
<feature type="chain" id="PRO_5038444497" evidence="1">
    <location>
        <begin position="25"/>
        <end position="506"/>
    </location>
</feature>
<feature type="domain" description="Solute-binding protein family 5" evidence="2">
    <location>
        <begin position="81"/>
        <end position="407"/>
    </location>
</feature>
<dbReference type="PROSITE" id="PS51257">
    <property type="entry name" value="PROKAR_LIPOPROTEIN"/>
    <property type="match status" value="1"/>
</dbReference>
<dbReference type="Gene3D" id="3.10.105.10">
    <property type="entry name" value="Dipeptide-binding Protein, Domain 3"/>
    <property type="match status" value="1"/>
</dbReference>
<dbReference type="Gene3D" id="3.40.190.10">
    <property type="entry name" value="Periplasmic binding protein-like II"/>
    <property type="match status" value="1"/>
</dbReference>
<dbReference type="AlphaFoldDB" id="A0A6L9XU91"/>
<accession>A0A6L9XU91</accession>
<evidence type="ECO:0000313" key="3">
    <source>
        <dbReference type="EMBL" id="NEN04949.1"/>
    </source>
</evidence>
<dbReference type="Proteomes" id="UP000474967">
    <property type="component" value="Unassembled WGS sequence"/>
</dbReference>
<evidence type="ECO:0000256" key="1">
    <source>
        <dbReference type="SAM" id="SignalP"/>
    </source>
</evidence>
<reference evidence="3 4" key="1">
    <citation type="journal article" date="2014" name="J. Microbiol.">
        <title>Diaminobutyricibacter tongyongensis gen. nov., sp. nov. and Homoserinibacter gongjuensis gen. nov., sp. nov. belong to the family Microbacteriaceae.</title>
        <authorList>
            <person name="Kim S.J."/>
            <person name="Ahn J.H."/>
            <person name="Weon H.Y."/>
            <person name="Hamada M."/>
            <person name="Suzuki K."/>
            <person name="Kwon S.W."/>
        </authorList>
    </citation>
    <scope>NUCLEOTIDE SEQUENCE [LARGE SCALE GENOMIC DNA]</scope>
    <source>
        <strain evidence="3 4">NBRC 108724</strain>
    </source>
</reference>
<dbReference type="GO" id="GO:0042597">
    <property type="term" value="C:periplasmic space"/>
    <property type="evidence" value="ECO:0007669"/>
    <property type="project" value="UniProtKB-ARBA"/>
</dbReference>
<dbReference type="Pfam" id="PF00496">
    <property type="entry name" value="SBP_bac_5"/>
    <property type="match status" value="1"/>
</dbReference>